<dbReference type="STRING" id="1798377.A2872_00605"/>
<dbReference type="GO" id="GO:0006430">
    <property type="term" value="P:lysyl-tRNA aminoacylation"/>
    <property type="evidence" value="ECO:0007669"/>
    <property type="project" value="TreeGrafter"/>
</dbReference>
<dbReference type="Gene3D" id="3.30.930.10">
    <property type="entry name" value="Bira Bifunctional Protein, Domain 2"/>
    <property type="match status" value="1"/>
</dbReference>
<dbReference type="AlphaFoldDB" id="A0A1F5YZN5"/>
<sequence length="292" mass="33764">MSLVGLNARTKTANFVREFLQTRGFEEFIPQLMAKTQPTEPAIFQFKADNFYLATSPEGFLKKAMAEGAGNCFAISHCFRTMEGENYLHRPDFLMAEFYLKNANYKNVMQILEELISKFLDTKLKIQSVSILDLWQKYLKVDLRTLNFEEFAKVRGYNPLGATWEQLFYQIHINEIEKYYPSEPFFLVDFPAKISPLCKARESDPKIAERFELLINKIELADGNSENFNYLEVERMMKDECFKRNTPLDKGFINALKKLQGESWAGVGLGLDRLAMLTYNIKDIGDITGDNK</sequence>
<dbReference type="PROSITE" id="PS50862">
    <property type="entry name" value="AA_TRNA_LIGASE_II"/>
    <property type="match status" value="1"/>
</dbReference>
<accession>A0A1F5YZN5</accession>
<evidence type="ECO:0000256" key="3">
    <source>
        <dbReference type="ARBA" id="ARBA00022840"/>
    </source>
</evidence>
<dbReference type="PANTHER" id="PTHR42918">
    <property type="entry name" value="LYSYL-TRNA SYNTHETASE"/>
    <property type="match status" value="1"/>
</dbReference>
<keyword evidence="3" id="KW-0067">ATP-binding</keyword>
<dbReference type="InterPro" id="IPR004364">
    <property type="entry name" value="Aa-tRNA-synt_II"/>
</dbReference>
<dbReference type="PANTHER" id="PTHR42918:SF6">
    <property type="entry name" value="ELONGATION FACTOR P--(R)-BETA-LYSINE LIGASE"/>
    <property type="match status" value="1"/>
</dbReference>
<keyword evidence="2" id="KW-0547">Nucleotide-binding</keyword>
<dbReference type="GO" id="GO:0004824">
    <property type="term" value="F:lysine-tRNA ligase activity"/>
    <property type="evidence" value="ECO:0007669"/>
    <property type="project" value="TreeGrafter"/>
</dbReference>
<organism evidence="5 6">
    <name type="scientific">Candidatus Gottesmanbacteria bacterium RIFCSPHIGHO2_01_FULL_42_12</name>
    <dbReference type="NCBI Taxonomy" id="1798377"/>
    <lineage>
        <taxon>Bacteria</taxon>
        <taxon>Candidatus Gottesmaniibacteriota</taxon>
    </lineage>
</organism>
<keyword evidence="1" id="KW-0436">Ligase</keyword>
<dbReference type="EMBL" id="MFJG01000032">
    <property type="protein sequence ID" value="OGG05606.1"/>
    <property type="molecule type" value="Genomic_DNA"/>
</dbReference>
<reference evidence="5 6" key="1">
    <citation type="journal article" date="2016" name="Nat. Commun.">
        <title>Thousands of microbial genomes shed light on interconnected biogeochemical processes in an aquifer system.</title>
        <authorList>
            <person name="Anantharaman K."/>
            <person name="Brown C.T."/>
            <person name="Hug L.A."/>
            <person name="Sharon I."/>
            <person name="Castelle C.J."/>
            <person name="Probst A.J."/>
            <person name="Thomas B.C."/>
            <person name="Singh A."/>
            <person name="Wilkins M.J."/>
            <person name="Karaoz U."/>
            <person name="Brodie E.L."/>
            <person name="Williams K.H."/>
            <person name="Hubbard S.S."/>
            <person name="Banfield J.F."/>
        </authorList>
    </citation>
    <scope>NUCLEOTIDE SEQUENCE [LARGE SCALE GENOMIC DNA]</scope>
</reference>
<evidence type="ECO:0000259" key="4">
    <source>
        <dbReference type="PROSITE" id="PS50862"/>
    </source>
</evidence>
<protein>
    <recommendedName>
        <fullName evidence="4">Aminoacyl-transfer RNA synthetases class-II family profile domain-containing protein</fullName>
    </recommendedName>
</protein>
<name>A0A1F5YZN5_9BACT</name>
<evidence type="ECO:0000256" key="1">
    <source>
        <dbReference type="ARBA" id="ARBA00022598"/>
    </source>
</evidence>
<dbReference type="GO" id="GO:0000049">
    <property type="term" value="F:tRNA binding"/>
    <property type="evidence" value="ECO:0007669"/>
    <property type="project" value="TreeGrafter"/>
</dbReference>
<dbReference type="GO" id="GO:0005829">
    <property type="term" value="C:cytosol"/>
    <property type="evidence" value="ECO:0007669"/>
    <property type="project" value="TreeGrafter"/>
</dbReference>
<feature type="domain" description="Aminoacyl-transfer RNA synthetases class-II family profile" evidence="4">
    <location>
        <begin position="1"/>
        <end position="292"/>
    </location>
</feature>
<gene>
    <name evidence="5" type="ORF">A2872_00605</name>
</gene>
<evidence type="ECO:0000313" key="5">
    <source>
        <dbReference type="EMBL" id="OGG05606.1"/>
    </source>
</evidence>
<dbReference type="InterPro" id="IPR045864">
    <property type="entry name" value="aa-tRNA-synth_II/BPL/LPL"/>
</dbReference>
<dbReference type="GO" id="GO:0005524">
    <property type="term" value="F:ATP binding"/>
    <property type="evidence" value="ECO:0007669"/>
    <property type="project" value="InterPro"/>
</dbReference>
<dbReference type="Pfam" id="PF00152">
    <property type="entry name" value="tRNA-synt_2"/>
    <property type="match status" value="1"/>
</dbReference>
<dbReference type="SUPFAM" id="SSF55681">
    <property type="entry name" value="Class II aaRS and biotin synthetases"/>
    <property type="match status" value="1"/>
</dbReference>
<evidence type="ECO:0000313" key="6">
    <source>
        <dbReference type="Proteomes" id="UP000178681"/>
    </source>
</evidence>
<dbReference type="Proteomes" id="UP000178681">
    <property type="component" value="Unassembled WGS sequence"/>
</dbReference>
<proteinExistence type="predicted"/>
<dbReference type="InterPro" id="IPR006195">
    <property type="entry name" value="aa-tRNA-synth_II"/>
</dbReference>
<comment type="caution">
    <text evidence="5">The sequence shown here is derived from an EMBL/GenBank/DDBJ whole genome shotgun (WGS) entry which is preliminary data.</text>
</comment>
<evidence type="ECO:0000256" key="2">
    <source>
        <dbReference type="ARBA" id="ARBA00022741"/>
    </source>
</evidence>